<dbReference type="Proteomes" id="UP000244073">
    <property type="component" value="Unassembled WGS sequence"/>
</dbReference>
<protein>
    <submittedName>
        <fullName evidence="1">Uncharacterized protein</fullName>
    </submittedName>
</protein>
<dbReference type="AlphaFoldDB" id="A0A2T5LXZ7"/>
<dbReference type="RefSeq" id="XP_040752558.1">
    <property type="nucleotide sequence ID" value="XM_040897250.1"/>
</dbReference>
<evidence type="ECO:0000313" key="1">
    <source>
        <dbReference type="EMBL" id="PTU21166.1"/>
    </source>
</evidence>
<organism evidence="1 2">
    <name type="scientific">Aspergillus ochraceoroseus IBT 24754</name>
    <dbReference type="NCBI Taxonomy" id="1392256"/>
    <lineage>
        <taxon>Eukaryota</taxon>
        <taxon>Fungi</taxon>
        <taxon>Dikarya</taxon>
        <taxon>Ascomycota</taxon>
        <taxon>Pezizomycotina</taxon>
        <taxon>Eurotiomycetes</taxon>
        <taxon>Eurotiomycetidae</taxon>
        <taxon>Eurotiales</taxon>
        <taxon>Aspergillaceae</taxon>
        <taxon>Aspergillus</taxon>
        <taxon>Aspergillus subgen. Nidulantes</taxon>
    </lineage>
</organism>
<proteinExistence type="predicted"/>
<reference evidence="1 2" key="1">
    <citation type="journal article" date="2018" name="Proc. Natl. Acad. Sci. U.S.A.">
        <title>Linking secondary metabolites to gene clusters through genome sequencing of six diverse Aspergillus species.</title>
        <authorList>
            <person name="Kaerboelling I."/>
            <person name="Vesth T.C."/>
            <person name="Frisvad J.C."/>
            <person name="Nybo J.L."/>
            <person name="Theobald S."/>
            <person name="Kuo A."/>
            <person name="Bowyer P."/>
            <person name="Matsuda Y."/>
            <person name="Mondo S."/>
            <person name="Lyhne E.K."/>
            <person name="Kogle M.E."/>
            <person name="Clum A."/>
            <person name="Lipzen A."/>
            <person name="Salamov A."/>
            <person name="Ngan C.Y."/>
            <person name="Daum C."/>
            <person name="Chiniquy J."/>
            <person name="Barry K."/>
            <person name="LaButti K."/>
            <person name="Haridas S."/>
            <person name="Simmons B.A."/>
            <person name="Magnuson J.K."/>
            <person name="Mortensen U.H."/>
            <person name="Larsen T.O."/>
            <person name="Grigoriev I.V."/>
            <person name="Baker S.E."/>
            <person name="Andersen M.R."/>
        </authorList>
    </citation>
    <scope>NUCLEOTIDE SEQUENCE [LARGE SCALE GENOMIC DNA]</scope>
    <source>
        <strain evidence="1 2">IBT 24754</strain>
    </source>
</reference>
<dbReference type="VEuPathDB" id="FungiDB:P175DRAFT_0501811"/>
<evidence type="ECO:0000313" key="2">
    <source>
        <dbReference type="Proteomes" id="UP000244073"/>
    </source>
</evidence>
<dbReference type="EMBL" id="MSFN02000004">
    <property type="protein sequence ID" value="PTU21166.1"/>
    <property type="molecule type" value="Genomic_DNA"/>
</dbReference>
<comment type="caution">
    <text evidence="1">The sequence shown here is derived from an EMBL/GenBank/DDBJ whole genome shotgun (WGS) entry which is preliminary data.</text>
</comment>
<accession>A0A2T5LXZ7</accession>
<gene>
    <name evidence="1" type="ORF">P175DRAFT_0501811</name>
</gene>
<name>A0A2T5LXZ7_9EURO</name>
<sequence length="56" mass="6413">MAVISRAFLLSPFLPPAGDRRFIDIKNMNASRFCYIFALIRSKRFLSRSNTDRSSG</sequence>
<dbReference type="GeneID" id="63814132"/>